<dbReference type="RefSeq" id="WP_223876861.1">
    <property type="nucleotide sequence ID" value="NZ_BJDH01000001.1"/>
</dbReference>
<name>A0ABW1UES4_9LACO</name>
<keyword evidence="3" id="KW-1185">Reference proteome</keyword>
<gene>
    <name evidence="2" type="ORF">ACFQH1_03175</name>
</gene>
<evidence type="ECO:0000259" key="1">
    <source>
        <dbReference type="Pfam" id="PF00144"/>
    </source>
</evidence>
<dbReference type="InterPro" id="IPR001466">
    <property type="entry name" value="Beta-lactam-related"/>
</dbReference>
<sequence>MKRTLAPKMIQRTSDSVAIVVKKPATLKSQHRAGNYTKAQALAKIDTVMKNAHIMGTLLVTNNGTAGVMTRSYGYADVASAKKNSADEVYPLASLQKAITGTVIQGLINQGKLKMTTPLSLYFRRIPYAKNITIRDLLDHRSGLRMGEPVPASILPNEAAEINYTVNHLRSTNNHAFAYSNANFTMLAGVIRKATGKSYMENVQTMILKPLGMHHTYNYNQIPINIIDPNSYQLTKGYSQSAVISKSLQSSELGAGSLYSSVGDYYKFINGLFTGKLVGRAGFNELSADQKISYAGGIYYLGHGNVRIGGSDNSFQTYFMGTTDAKIGVVLFDNQGVFNGDNSVGFAIQAILAKSDPF</sequence>
<comment type="caution">
    <text evidence="2">The sequence shown here is derived from an EMBL/GenBank/DDBJ whole genome shotgun (WGS) entry which is preliminary data.</text>
</comment>
<dbReference type="GO" id="GO:0016787">
    <property type="term" value="F:hydrolase activity"/>
    <property type="evidence" value="ECO:0007669"/>
    <property type="project" value="UniProtKB-KW"/>
</dbReference>
<keyword evidence="2" id="KW-0378">Hydrolase</keyword>
<dbReference type="EMBL" id="JBHSSB010000014">
    <property type="protein sequence ID" value="MFC6294204.1"/>
    <property type="molecule type" value="Genomic_DNA"/>
</dbReference>
<dbReference type="SUPFAM" id="SSF56601">
    <property type="entry name" value="beta-lactamase/transpeptidase-like"/>
    <property type="match status" value="1"/>
</dbReference>
<dbReference type="PANTHER" id="PTHR46825">
    <property type="entry name" value="D-ALANYL-D-ALANINE-CARBOXYPEPTIDASE/ENDOPEPTIDASE AMPH"/>
    <property type="match status" value="1"/>
</dbReference>
<dbReference type="Gene3D" id="3.40.710.10">
    <property type="entry name" value="DD-peptidase/beta-lactamase superfamily"/>
    <property type="match status" value="1"/>
</dbReference>
<organism evidence="2 3">
    <name type="scientific">Lactiplantibacillus daoliensis</name>
    <dbReference type="NCBI Taxonomy" id="2559916"/>
    <lineage>
        <taxon>Bacteria</taxon>
        <taxon>Bacillati</taxon>
        <taxon>Bacillota</taxon>
        <taxon>Bacilli</taxon>
        <taxon>Lactobacillales</taxon>
        <taxon>Lactobacillaceae</taxon>
        <taxon>Lactiplantibacillus</taxon>
    </lineage>
</organism>
<evidence type="ECO:0000313" key="3">
    <source>
        <dbReference type="Proteomes" id="UP001596227"/>
    </source>
</evidence>
<dbReference type="PANTHER" id="PTHR46825:SF9">
    <property type="entry name" value="BETA-LACTAMASE-RELATED DOMAIN-CONTAINING PROTEIN"/>
    <property type="match status" value="1"/>
</dbReference>
<protein>
    <submittedName>
        <fullName evidence="2">Serine hydrolase domain-containing protein</fullName>
        <ecNumber evidence="2">3.-.-.-</ecNumber>
    </submittedName>
</protein>
<dbReference type="Pfam" id="PF00144">
    <property type="entry name" value="Beta-lactamase"/>
    <property type="match status" value="1"/>
</dbReference>
<dbReference type="InterPro" id="IPR050491">
    <property type="entry name" value="AmpC-like"/>
</dbReference>
<dbReference type="InterPro" id="IPR012338">
    <property type="entry name" value="Beta-lactam/transpept-like"/>
</dbReference>
<accession>A0ABW1UES4</accession>
<evidence type="ECO:0000313" key="2">
    <source>
        <dbReference type="EMBL" id="MFC6294204.1"/>
    </source>
</evidence>
<dbReference type="EC" id="3.-.-.-" evidence="2"/>
<dbReference type="Proteomes" id="UP001596227">
    <property type="component" value="Unassembled WGS sequence"/>
</dbReference>
<proteinExistence type="predicted"/>
<reference evidence="3" key="1">
    <citation type="journal article" date="2019" name="Int. J. Syst. Evol. Microbiol.">
        <title>The Global Catalogue of Microorganisms (GCM) 10K type strain sequencing project: providing services to taxonomists for standard genome sequencing and annotation.</title>
        <authorList>
            <consortium name="The Broad Institute Genomics Platform"/>
            <consortium name="The Broad Institute Genome Sequencing Center for Infectious Disease"/>
            <person name="Wu L."/>
            <person name="Ma J."/>
        </authorList>
    </citation>
    <scope>NUCLEOTIDE SEQUENCE [LARGE SCALE GENOMIC DNA]</scope>
    <source>
        <strain evidence="3">CCM 8934</strain>
    </source>
</reference>
<feature type="domain" description="Beta-lactamase-related" evidence="1">
    <location>
        <begin position="45"/>
        <end position="344"/>
    </location>
</feature>